<evidence type="ECO:0000256" key="1">
    <source>
        <dbReference type="SAM" id="MobiDB-lite"/>
    </source>
</evidence>
<evidence type="ECO:0000259" key="2">
    <source>
        <dbReference type="Pfam" id="PF01823"/>
    </source>
</evidence>
<dbReference type="OrthoDB" id="6146283at2759"/>
<keyword evidence="4" id="KW-1185">Reference proteome</keyword>
<feature type="domain" description="MACPF" evidence="2">
    <location>
        <begin position="90"/>
        <end position="183"/>
    </location>
</feature>
<dbReference type="InterPro" id="IPR020864">
    <property type="entry name" value="MACPF"/>
</dbReference>
<protein>
    <recommendedName>
        <fullName evidence="2">MACPF domain-containing protein</fullName>
    </recommendedName>
</protein>
<organism evidence="3 4">
    <name type="scientific">Mytilus edulis</name>
    <name type="common">Blue mussel</name>
    <dbReference type="NCBI Taxonomy" id="6550"/>
    <lineage>
        <taxon>Eukaryota</taxon>
        <taxon>Metazoa</taxon>
        <taxon>Spiralia</taxon>
        <taxon>Lophotrochozoa</taxon>
        <taxon>Mollusca</taxon>
        <taxon>Bivalvia</taxon>
        <taxon>Autobranchia</taxon>
        <taxon>Pteriomorphia</taxon>
        <taxon>Mytilida</taxon>
        <taxon>Mytiloidea</taxon>
        <taxon>Mytilidae</taxon>
        <taxon>Mytilinae</taxon>
        <taxon>Mytilus</taxon>
    </lineage>
</organism>
<comment type="caution">
    <text evidence="3">The sequence shown here is derived from an EMBL/GenBank/DDBJ whole genome shotgun (WGS) entry which is preliminary data.</text>
</comment>
<gene>
    <name evidence="3" type="ORF">MEDL_50469</name>
</gene>
<dbReference type="Proteomes" id="UP000683360">
    <property type="component" value="Unassembled WGS sequence"/>
</dbReference>
<dbReference type="AlphaFoldDB" id="A0A8S3U7E4"/>
<name>A0A8S3U7E4_MYTED</name>
<evidence type="ECO:0000313" key="3">
    <source>
        <dbReference type="EMBL" id="CAG2238047.1"/>
    </source>
</evidence>
<evidence type="ECO:0000313" key="4">
    <source>
        <dbReference type="Proteomes" id="UP000683360"/>
    </source>
</evidence>
<feature type="region of interest" description="Disordered" evidence="1">
    <location>
        <begin position="1"/>
        <end position="20"/>
    </location>
</feature>
<proteinExistence type="predicted"/>
<sequence length="200" mass="22135">MCKAKKKTSPHSSRGCRVNAATKTEKYESMEFSTKTNRRPLTTLLNIGESKQQLGTGIGFGIFSIDIGYAHGETSETKTQNSSLSAFTEVKDMVVVSTATFSLRDVKHSISDEAMDELRKIEAYQGDDRKDGLRSFLKEFGSHYYTGTFTFGGIFNRSVECRREKKMSQSDTLNLVKNGLQLSISGMYEEFAGSAAISGK</sequence>
<accession>A0A8S3U7E4</accession>
<dbReference type="Pfam" id="PF01823">
    <property type="entry name" value="MACPF"/>
    <property type="match status" value="1"/>
</dbReference>
<dbReference type="EMBL" id="CAJPWZ010002411">
    <property type="protein sequence ID" value="CAG2238047.1"/>
    <property type="molecule type" value="Genomic_DNA"/>
</dbReference>
<reference evidence="3" key="1">
    <citation type="submission" date="2021-03" db="EMBL/GenBank/DDBJ databases">
        <authorList>
            <person name="Bekaert M."/>
        </authorList>
    </citation>
    <scope>NUCLEOTIDE SEQUENCE</scope>
</reference>